<dbReference type="InterPro" id="IPR050398">
    <property type="entry name" value="HssS/ArlS-like"/>
</dbReference>
<dbReference type="STRING" id="333140.AWW68_08260"/>
<evidence type="ECO:0000256" key="10">
    <source>
        <dbReference type="ARBA" id="ARBA00023012"/>
    </source>
</evidence>
<dbReference type="SUPFAM" id="SSF55874">
    <property type="entry name" value="ATPase domain of HSP90 chaperone/DNA topoisomerase II/histidine kinase"/>
    <property type="match status" value="1"/>
</dbReference>
<evidence type="ECO:0000256" key="4">
    <source>
        <dbReference type="ARBA" id="ARBA00022475"/>
    </source>
</evidence>
<keyword evidence="5" id="KW-0597">Phosphoprotein</keyword>
<dbReference type="Gene3D" id="3.30.565.10">
    <property type="entry name" value="Histidine kinase-like ATPase, C-terminal domain"/>
    <property type="match status" value="1"/>
</dbReference>
<dbReference type="OrthoDB" id="9813151at2"/>
<keyword evidence="9" id="KW-0067">ATP-binding</keyword>
<gene>
    <name evidence="14" type="ORF">AWW68_08260</name>
</gene>
<dbReference type="InterPro" id="IPR005467">
    <property type="entry name" value="His_kinase_dom"/>
</dbReference>
<evidence type="ECO:0000256" key="11">
    <source>
        <dbReference type="ARBA" id="ARBA00023136"/>
    </source>
</evidence>
<proteinExistence type="predicted"/>
<evidence type="ECO:0000256" key="3">
    <source>
        <dbReference type="ARBA" id="ARBA00012438"/>
    </source>
</evidence>
<dbReference type="Pfam" id="PF02518">
    <property type="entry name" value="HATPase_c"/>
    <property type="match status" value="1"/>
</dbReference>
<feature type="domain" description="Histidine kinase" evidence="13">
    <location>
        <begin position="134"/>
        <end position="351"/>
    </location>
</feature>
<comment type="subcellular location">
    <subcellularLocation>
        <location evidence="2">Cell membrane</location>
        <topology evidence="2">Multi-pass membrane protein</topology>
    </subcellularLocation>
</comment>
<keyword evidence="6" id="KW-0808">Transferase</keyword>
<keyword evidence="15" id="KW-1185">Reference proteome</keyword>
<organism evidence="14 15">
    <name type="scientific">Roseivirga spongicola</name>
    <dbReference type="NCBI Taxonomy" id="333140"/>
    <lineage>
        <taxon>Bacteria</taxon>
        <taxon>Pseudomonadati</taxon>
        <taxon>Bacteroidota</taxon>
        <taxon>Cytophagia</taxon>
        <taxon>Cytophagales</taxon>
        <taxon>Roseivirgaceae</taxon>
        <taxon>Roseivirga</taxon>
    </lineage>
</organism>
<accession>A0A150XAW3</accession>
<dbReference type="RefSeq" id="WP_068219744.1">
    <property type="nucleotide sequence ID" value="NZ_CP139724.1"/>
</dbReference>
<keyword evidence="7" id="KW-0547">Nucleotide-binding</keyword>
<comment type="catalytic activity">
    <reaction evidence="1">
        <text>ATP + protein L-histidine = ADP + protein N-phospho-L-histidine.</text>
        <dbReference type="EC" id="2.7.13.3"/>
    </reaction>
</comment>
<protein>
    <recommendedName>
        <fullName evidence="3">histidine kinase</fullName>
        <ecNumber evidence="3">2.7.13.3</ecNumber>
    </recommendedName>
</protein>
<evidence type="ECO:0000256" key="12">
    <source>
        <dbReference type="SAM" id="Phobius"/>
    </source>
</evidence>
<evidence type="ECO:0000256" key="7">
    <source>
        <dbReference type="ARBA" id="ARBA00022741"/>
    </source>
</evidence>
<keyword evidence="11 12" id="KW-0472">Membrane</keyword>
<evidence type="ECO:0000259" key="13">
    <source>
        <dbReference type="PROSITE" id="PS50109"/>
    </source>
</evidence>
<reference evidence="14 15" key="1">
    <citation type="submission" date="2016-01" db="EMBL/GenBank/DDBJ databases">
        <title>Genome sequencing of Roseivirga spongicola UST030701-084.</title>
        <authorList>
            <person name="Selvaratnam C."/>
            <person name="Thevarajoo S."/>
            <person name="Goh K.M."/>
            <person name="Ee R."/>
            <person name="Chan K.-G."/>
            <person name="Chong C.S."/>
        </authorList>
    </citation>
    <scope>NUCLEOTIDE SEQUENCE [LARGE SCALE GENOMIC DNA]</scope>
    <source>
        <strain evidence="14 15">UST030701-084</strain>
    </source>
</reference>
<dbReference type="PANTHER" id="PTHR45528:SF1">
    <property type="entry name" value="SENSOR HISTIDINE KINASE CPXA"/>
    <property type="match status" value="1"/>
</dbReference>
<evidence type="ECO:0000256" key="9">
    <source>
        <dbReference type="ARBA" id="ARBA00022840"/>
    </source>
</evidence>
<dbReference type="InterPro" id="IPR036097">
    <property type="entry name" value="HisK_dim/P_sf"/>
</dbReference>
<keyword evidence="12" id="KW-1133">Transmembrane helix</keyword>
<feature type="transmembrane region" description="Helical" evidence="12">
    <location>
        <begin position="20"/>
        <end position="42"/>
    </location>
</feature>
<dbReference type="SUPFAM" id="SSF47384">
    <property type="entry name" value="Homodimeric domain of signal transducing histidine kinase"/>
    <property type="match status" value="1"/>
</dbReference>
<feature type="transmembrane region" description="Helical" evidence="12">
    <location>
        <begin position="54"/>
        <end position="77"/>
    </location>
</feature>
<evidence type="ECO:0000313" key="14">
    <source>
        <dbReference type="EMBL" id="KYG75814.1"/>
    </source>
</evidence>
<dbReference type="SMART" id="SM00387">
    <property type="entry name" value="HATPase_c"/>
    <property type="match status" value="1"/>
</dbReference>
<keyword evidence="4" id="KW-1003">Cell membrane</keyword>
<dbReference type="InterPro" id="IPR036890">
    <property type="entry name" value="HATPase_C_sf"/>
</dbReference>
<evidence type="ECO:0000256" key="6">
    <source>
        <dbReference type="ARBA" id="ARBA00022679"/>
    </source>
</evidence>
<evidence type="ECO:0000313" key="15">
    <source>
        <dbReference type="Proteomes" id="UP000075606"/>
    </source>
</evidence>
<dbReference type="Gene3D" id="1.10.287.130">
    <property type="match status" value="1"/>
</dbReference>
<keyword evidence="10" id="KW-0902">Two-component regulatory system</keyword>
<dbReference type="EC" id="2.7.13.3" evidence="3"/>
<dbReference type="AlphaFoldDB" id="A0A150XAW3"/>
<keyword evidence="8" id="KW-0418">Kinase</keyword>
<dbReference type="GO" id="GO:0000155">
    <property type="term" value="F:phosphorelay sensor kinase activity"/>
    <property type="evidence" value="ECO:0007669"/>
    <property type="project" value="InterPro"/>
</dbReference>
<dbReference type="PROSITE" id="PS50109">
    <property type="entry name" value="HIS_KIN"/>
    <property type="match status" value="1"/>
</dbReference>
<dbReference type="InterPro" id="IPR003594">
    <property type="entry name" value="HATPase_dom"/>
</dbReference>
<comment type="caution">
    <text evidence="14">The sequence shown here is derived from an EMBL/GenBank/DDBJ whole genome shotgun (WGS) entry which is preliminary data.</text>
</comment>
<dbReference type="PANTHER" id="PTHR45528">
    <property type="entry name" value="SENSOR HISTIDINE KINASE CPXA"/>
    <property type="match status" value="1"/>
</dbReference>
<evidence type="ECO:0000256" key="1">
    <source>
        <dbReference type="ARBA" id="ARBA00000085"/>
    </source>
</evidence>
<evidence type="ECO:0000256" key="5">
    <source>
        <dbReference type="ARBA" id="ARBA00022553"/>
    </source>
</evidence>
<evidence type="ECO:0000256" key="2">
    <source>
        <dbReference type="ARBA" id="ARBA00004651"/>
    </source>
</evidence>
<dbReference type="Proteomes" id="UP000075606">
    <property type="component" value="Unassembled WGS sequence"/>
</dbReference>
<sequence>MMRTYTFLSRVPVLQNRFTLKILAVAFVGIHIPLFAIIGYLLITHLPPETATPIAILTLLFTLIATGITLLILTKLLKPVMLAKRALNDYIEYNKEPKLPIHFKDEAGVLMADVQKSIEELRRSEEERTNILQILSHDLQSPVRTALGVTGLMKEGKSQIDDHELVSMLEESLKNQLNQLRYYLNLIKEQKLELDRDIKKSTIGIPELIKETTDELKGAFREKNIKLKVSGYQQCANIPKHSLQRVLHNVLDNAIKFSHNGDTIEIKIEKRDRLLDIIVEDSGKGFPPDEASQIFKYNSPLQRNGTANEASSGVGMFLCQNLMKRIGGEIKAESEGIDKGSKFTISYLMED</sequence>
<dbReference type="GO" id="GO:0005886">
    <property type="term" value="C:plasma membrane"/>
    <property type="evidence" value="ECO:0007669"/>
    <property type="project" value="UniProtKB-SubCell"/>
</dbReference>
<dbReference type="GO" id="GO:0005524">
    <property type="term" value="F:ATP binding"/>
    <property type="evidence" value="ECO:0007669"/>
    <property type="project" value="UniProtKB-KW"/>
</dbReference>
<keyword evidence="12" id="KW-0812">Transmembrane</keyword>
<evidence type="ECO:0000256" key="8">
    <source>
        <dbReference type="ARBA" id="ARBA00022777"/>
    </source>
</evidence>
<dbReference type="EMBL" id="LRPC01000012">
    <property type="protein sequence ID" value="KYG75814.1"/>
    <property type="molecule type" value="Genomic_DNA"/>
</dbReference>
<name>A0A150XAW3_9BACT</name>